<reference evidence="3" key="1">
    <citation type="submission" date="2016-02" db="EMBL/GenBank/DDBJ databases">
        <authorList>
            <person name="Wibberg D."/>
        </authorList>
    </citation>
    <scope>NUCLEOTIDE SEQUENCE [LARGE SCALE GENOMIC DNA]</scope>
</reference>
<sequence>MPEPPDDVDDPVEDADDAGLVEVDGPAGLDDPSAELPAAEAPAPTVSLPDVSAPASLPTLSFVRSRTPLLPPDRLSVL</sequence>
<feature type="compositionally biased region" description="Low complexity" evidence="1">
    <location>
        <begin position="34"/>
        <end position="44"/>
    </location>
</feature>
<organism evidence="2 3">
    <name type="scientific">Candidatus Protofrankia californiensis</name>
    <dbReference type="NCBI Taxonomy" id="1839754"/>
    <lineage>
        <taxon>Bacteria</taxon>
        <taxon>Bacillati</taxon>
        <taxon>Actinomycetota</taxon>
        <taxon>Actinomycetes</taxon>
        <taxon>Frankiales</taxon>
        <taxon>Frankiaceae</taxon>
        <taxon>Protofrankia</taxon>
    </lineage>
</organism>
<evidence type="ECO:0000256" key="1">
    <source>
        <dbReference type="SAM" id="MobiDB-lite"/>
    </source>
</evidence>
<protein>
    <submittedName>
        <fullName evidence="2">Uncharacterized protein</fullName>
    </submittedName>
</protein>
<evidence type="ECO:0000313" key="2">
    <source>
        <dbReference type="EMBL" id="SBW28781.1"/>
    </source>
</evidence>
<proteinExistence type="predicted"/>
<dbReference type="Proteomes" id="UP000199013">
    <property type="component" value="Unassembled WGS sequence"/>
</dbReference>
<keyword evidence="3" id="KW-1185">Reference proteome</keyword>
<evidence type="ECO:0000313" key="3">
    <source>
        <dbReference type="Proteomes" id="UP000199013"/>
    </source>
</evidence>
<accession>A0A1C3PG22</accession>
<dbReference type="EMBL" id="FLUV01002469">
    <property type="protein sequence ID" value="SBW28781.1"/>
    <property type="molecule type" value="Genomic_DNA"/>
</dbReference>
<dbReference type="AlphaFoldDB" id="A0A1C3PG22"/>
<feature type="region of interest" description="Disordered" evidence="1">
    <location>
        <begin position="1"/>
        <end position="51"/>
    </location>
</feature>
<gene>
    <name evidence="2" type="ORF">FDG2_5984</name>
</gene>
<feature type="compositionally biased region" description="Acidic residues" evidence="1">
    <location>
        <begin position="1"/>
        <end position="19"/>
    </location>
</feature>
<name>A0A1C3PG22_9ACTN</name>